<evidence type="ECO:0000313" key="8">
    <source>
        <dbReference type="EMBL" id="CAB3983977.1"/>
    </source>
</evidence>
<protein>
    <recommendedName>
        <fullName evidence="3">HECT-type E3 ubiquitin transferase</fullName>
        <ecNumber evidence="3">2.3.2.26</ecNumber>
    </recommendedName>
</protein>
<gene>
    <name evidence="8" type="ORF">PACLA_8A032587</name>
</gene>
<dbReference type="Pfam" id="PF00632">
    <property type="entry name" value="HECT"/>
    <property type="match status" value="1"/>
</dbReference>
<evidence type="ECO:0000313" key="9">
    <source>
        <dbReference type="Proteomes" id="UP001152795"/>
    </source>
</evidence>
<dbReference type="InterPro" id="IPR035983">
    <property type="entry name" value="Hect_E3_ubiquitin_ligase"/>
</dbReference>
<evidence type="ECO:0000256" key="2">
    <source>
        <dbReference type="ARBA" id="ARBA00004906"/>
    </source>
</evidence>
<dbReference type="PANTHER" id="PTHR11254">
    <property type="entry name" value="HECT DOMAIN UBIQUITIN-PROTEIN LIGASE"/>
    <property type="match status" value="1"/>
</dbReference>
<dbReference type="InterPro" id="IPR050409">
    <property type="entry name" value="E3_ubiq-protein_ligase"/>
</dbReference>
<keyword evidence="5" id="KW-0833">Ubl conjugation pathway</keyword>
<feature type="region of interest" description="Disordered" evidence="6">
    <location>
        <begin position="99"/>
        <end position="122"/>
    </location>
</feature>
<keyword evidence="9" id="KW-1185">Reference proteome</keyword>
<accession>A0A7D9HGN6</accession>
<keyword evidence="8" id="KW-0436">Ligase</keyword>
<evidence type="ECO:0000256" key="6">
    <source>
        <dbReference type="SAM" id="MobiDB-lite"/>
    </source>
</evidence>
<evidence type="ECO:0000259" key="7">
    <source>
        <dbReference type="PROSITE" id="PS50237"/>
    </source>
</evidence>
<dbReference type="GO" id="GO:0006511">
    <property type="term" value="P:ubiquitin-dependent protein catabolic process"/>
    <property type="evidence" value="ECO:0007669"/>
    <property type="project" value="TreeGrafter"/>
</dbReference>
<dbReference type="PROSITE" id="PS50237">
    <property type="entry name" value="HECT"/>
    <property type="match status" value="1"/>
</dbReference>
<dbReference type="EC" id="2.3.2.26" evidence="3"/>
<name>A0A7D9HGN6_PARCT</name>
<feature type="domain" description="HECT" evidence="7">
    <location>
        <begin position="381"/>
        <end position="716"/>
    </location>
</feature>
<evidence type="ECO:0000256" key="4">
    <source>
        <dbReference type="ARBA" id="ARBA00022679"/>
    </source>
</evidence>
<dbReference type="GO" id="GO:0005737">
    <property type="term" value="C:cytoplasm"/>
    <property type="evidence" value="ECO:0007669"/>
    <property type="project" value="TreeGrafter"/>
</dbReference>
<evidence type="ECO:0000256" key="1">
    <source>
        <dbReference type="ARBA" id="ARBA00000885"/>
    </source>
</evidence>
<sequence>MAGQLNNPVGVVDAILASEELRNGLFRAVSSSERSVQQRRRNETVEEEVSAVFRGNSTGTPVSTVSSVSNTPVSNTPLLTSPANRFNFGETSRSQSYPIFQMRRNYSSQAPKRRKTSGKKSKTVQGTFTKEIILLPSPGDKVVVKQGVKQMLYEKGHILNAVEIDKGWSAEDVLGHIKSCFGTKIPEGTGLDILMGCGNKLVSPALSSGQTLTGYMINKIFGTKAVYLRPDVGLFNVKVESSDDEYSDNEIPLPTSRYSEQNISESPNPEHIDQQLNTPIADLSKSNGREAVYASYVSLLDDSDDHDMLYQQEEAYFNNAIEASLRESQVERPDKSMVDLLKEHQQRCILRDEWNQIIVCRAKLLPTAFTAIKSANFNCCKDLKVKFSGEDGADSGGPRREFFRIVMRQLPATMTLFQGRLGHTIFTHNIQALEENRFFLAGRLVGMSITHGGPGLCCLDPLLFKLMCGAPCDVSLFCINEIGDWDFVDIMEKLKSAASEGSFKKFISDNGDYVANIGYPSIYTVKLKDKTRIACSLLKYFLLYRVSAEIGQFTRGINDVGGLWNLIKSHSGEFESLFTERPVSITGEALKSLLFIEWSELGSNARIKEDATIYCWELFVKNVEEGNVSVAVEDDMVQVELPNLLQFMSGADSIPPLGFGTNLTIIFYDQEEGKTRLPYTSTCALQLALPRGHEDESTFSELLTKSIFESGGFEKP</sequence>
<evidence type="ECO:0000256" key="5">
    <source>
        <dbReference type="ARBA" id="ARBA00022786"/>
    </source>
</evidence>
<dbReference type="GO" id="GO:0061630">
    <property type="term" value="F:ubiquitin protein ligase activity"/>
    <property type="evidence" value="ECO:0007669"/>
    <property type="project" value="UniProtKB-EC"/>
</dbReference>
<dbReference type="SUPFAM" id="SSF56204">
    <property type="entry name" value="Hect, E3 ligase catalytic domain"/>
    <property type="match status" value="1"/>
</dbReference>
<dbReference type="GO" id="GO:0016874">
    <property type="term" value="F:ligase activity"/>
    <property type="evidence" value="ECO:0007669"/>
    <property type="project" value="UniProtKB-KW"/>
</dbReference>
<dbReference type="Proteomes" id="UP001152795">
    <property type="component" value="Unassembled WGS sequence"/>
</dbReference>
<reference evidence="8" key="1">
    <citation type="submission" date="2020-04" db="EMBL/GenBank/DDBJ databases">
        <authorList>
            <person name="Alioto T."/>
            <person name="Alioto T."/>
            <person name="Gomez Garrido J."/>
        </authorList>
    </citation>
    <scope>NUCLEOTIDE SEQUENCE</scope>
    <source>
        <strain evidence="8">A484AB</strain>
    </source>
</reference>
<dbReference type="OrthoDB" id="6137715at2759"/>
<organism evidence="8 9">
    <name type="scientific">Paramuricea clavata</name>
    <name type="common">Red gorgonian</name>
    <name type="synonym">Violescent sea-whip</name>
    <dbReference type="NCBI Taxonomy" id="317549"/>
    <lineage>
        <taxon>Eukaryota</taxon>
        <taxon>Metazoa</taxon>
        <taxon>Cnidaria</taxon>
        <taxon>Anthozoa</taxon>
        <taxon>Octocorallia</taxon>
        <taxon>Malacalcyonacea</taxon>
        <taxon>Plexauridae</taxon>
        <taxon>Paramuricea</taxon>
    </lineage>
</organism>
<dbReference type="Gene3D" id="3.30.2410.10">
    <property type="entry name" value="Hect, E3 ligase catalytic domain"/>
    <property type="match status" value="1"/>
</dbReference>
<comment type="caution">
    <text evidence="8">The sequence shown here is derived from an EMBL/GenBank/DDBJ whole genome shotgun (WGS) entry which is preliminary data.</text>
</comment>
<comment type="catalytic activity">
    <reaction evidence="1">
        <text>S-ubiquitinyl-[E2 ubiquitin-conjugating enzyme]-L-cysteine + [acceptor protein]-L-lysine = [E2 ubiquitin-conjugating enzyme]-L-cysteine + N(6)-ubiquitinyl-[acceptor protein]-L-lysine.</text>
        <dbReference type="EC" id="2.3.2.26"/>
    </reaction>
</comment>
<feature type="compositionally biased region" description="Polar residues" evidence="6">
    <location>
        <begin position="99"/>
        <end position="110"/>
    </location>
</feature>
<dbReference type="GO" id="GO:0016567">
    <property type="term" value="P:protein ubiquitination"/>
    <property type="evidence" value="ECO:0007669"/>
    <property type="project" value="TreeGrafter"/>
</dbReference>
<comment type="pathway">
    <text evidence="2">Protein modification; protein ubiquitination.</text>
</comment>
<feature type="compositionally biased region" description="Basic residues" evidence="6">
    <location>
        <begin position="111"/>
        <end position="122"/>
    </location>
</feature>
<dbReference type="AlphaFoldDB" id="A0A7D9HGN6"/>
<keyword evidence="4" id="KW-0808">Transferase</keyword>
<evidence type="ECO:0000256" key="3">
    <source>
        <dbReference type="ARBA" id="ARBA00012485"/>
    </source>
</evidence>
<dbReference type="SMART" id="SM00119">
    <property type="entry name" value="HECTc"/>
    <property type="match status" value="1"/>
</dbReference>
<dbReference type="Gene3D" id="3.90.1750.10">
    <property type="entry name" value="Hect, E3 ligase catalytic domains"/>
    <property type="match status" value="1"/>
</dbReference>
<proteinExistence type="predicted"/>
<dbReference type="InterPro" id="IPR000569">
    <property type="entry name" value="HECT_dom"/>
</dbReference>
<dbReference type="EMBL" id="CACRXK020000682">
    <property type="protein sequence ID" value="CAB3983977.1"/>
    <property type="molecule type" value="Genomic_DNA"/>
</dbReference>
<dbReference type="PANTHER" id="PTHR11254:SF440">
    <property type="entry name" value="E3 UBIQUITIN-PROTEIN LIGASE NEDD-4"/>
    <property type="match status" value="1"/>
</dbReference>